<dbReference type="GO" id="GO:0004672">
    <property type="term" value="F:protein kinase activity"/>
    <property type="evidence" value="ECO:0007669"/>
    <property type="project" value="InterPro"/>
</dbReference>
<sequence length="154" mass="17645">MGRFQVDTQQVVKWALMIAEGMGYLHQRDPPIVHRDLSSNNILMDRKGVVKIGDFGLSKIKLHSKVSNHSKIAGTPNYVAPEVVRGQPFDEKADVFAYGVLLWEMTTRKVPWADWQPFQIQFRMWESGCAAVRETLKIPEGLEPTLSSLMWKCW</sequence>
<dbReference type="InterPro" id="IPR000719">
    <property type="entry name" value="Prot_kinase_dom"/>
</dbReference>
<dbReference type="GO" id="GO:0005524">
    <property type="term" value="F:ATP binding"/>
    <property type="evidence" value="ECO:0007669"/>
    <property type="project" value="InterPro"/>
</dbReference>
<feature type="domain" description="Protein kinase" evidence="1">
    <location>
        <begin position="1"/>
        <end position="154"/>
    </location>
</feature>
<dbReference type="EMBL" id="LGRX02023331">
    <property type="protein sequence ID" value="KAK3254642.1"/>
    <property type="molecule type" value="Genomic_DNA"/>
</dbReference>
<dbReference type="Proteomes" id="UP001190700">
    <property type="component" value="Unassembled WGS sequence"/>
</dbReference>
<organism evidence="2 3">
    <name type="scientific">Cymbomonas tetramitiformis</name>
    <dbReference type="NCBI Taxonomy" id="36881"/>
    <lineage>
        <taxon>Eukaryota</taxon>
        <taxon>Viridiplantae</taxon>
        <taxon>Chlorophyta</taxon>
        <taxon>Pyramimonadophyceae</taxon>
        <taxon>Pyramimonadales</taxon>
        <taxon>Pyramimonadaceae</taxon>
        <taxon>Cymbomonas</taxon>
    </lineage>
</organism>
<protein>
    <recommendedName>
        <fullName evidence="1">Protein kinase domain-containing protein</fullName>
    </recommendedName>
</protein>
<name>A0AAE0CGI7_9CHLO</name>
<dbReference type="Gene3D" id="1.10.510.10">
    <property type="entry name" value="Transferase(Phosphotransferase) domain 1"/>
    <property type="match status" value="1"/>
</dbReference>
<dbReference type="InterPro" id="IPR011009">
    <property type="entry name" value="Kinase-like_dom_sf"/>
</dbReference>
<reference evidence="2 3" key="1">
    <citation type="journal article" date="2015" name="Genome Biol. Evol.">
        <title>Comparative Genomics of a Bacterivorous Green Alga Reveals Evolutionary Causalities and Consequences of Phago-Mixotrophic Mode of Nutrition.</title>
        <authorList>
            <person name="Burns J.A."/>
            <person name="Paasch A."/>
            <person name="Narechania A."/>
            <person name="Kim E."/>
        </authorList>
    </citation>
    <scope>NUCLEOTIDE SEQUENCE [LARGE SCALE GENOMIC DNA]</scope>
    <source>
        <strain evidence="2 3">PLY_AMNH</strain>
    </source>
</reference>
<comment type="caution">
    <text evidence="2">The sequence shown here is derived from an EMBL/GenBank/DDBJ whole genome shotgun (WGS) entry which is preliminary data.</text>
</comment>
<keyword evidence="3" id="KW-1185">Reference proteome</keyword>
<dbReference type="InterPro" id="IPR008266">
    <property type="entry name" value="Tyr_kinase_AS"/>
</dbReference>
<dbReference type="PROSITE" id="PS50011">
    <property type="entry name" value="PROTEIN_KINASE_DOM"/>
    <property type="match status" value="1"/>
</dbReference>
<dbReference type="PROSITE" id="PS00109">
    <property type="entry name" value="PROTEIN_KINASE_TYR"/>
    <property type="match status" value="1"/>
</dbReference>
<dbReference type="InterPro" id="IPR001245">
    <property type="entry name" value="Ser-Thr/Tyr_kinase_cat_dom"/>
</dbReference>
<dbReference type="AlphaFoldDB" id="A0AAE0CGI7"/>
<evidence type="ECO:0000259" key="1">
    <source>
        <dbReference type="PROSITE" id="PS50011"/>
    </source>
</evidence>
<dbReference type="PANTHER" id="PTHR23257">
    <property type="entry name" value="SERINE-THREONINE PROTEIN KINASE"/>
    <property type="match status" value="1"/>
</dbReference>
<dbReference type="InterPro" id="IPR050167">
    <property type="entry name" value="Ser_Thr_protein_kinase"/>
</dbReference>
<evidence type="ECO:0000313" key="2">
    <source>
        <dbReference type="EMBL" id="KAK3254642.1"/>
    </source>
</evidence>
<proteinExistence type="predicted"/>
<gene>
    <name evidence="2" type="ORF">CYMTET_36150</name>
</gene>
<evidence type="ECO:0000313" key="3">
    <source>
        <dbReference type="Proteomes" id="UP001190700"/>
    </source>
</evidence>
<dbReference type="SUPFAM" id="SSF56112">
    <property type="entry name" value="Protein kinase-like (PK-like)"/>
    <property type="match status" value="1"/>
</dbReference>
<dbReference type="GO" id="GO:0005737">
    <property type="term" value="C:cytoplasm"/>
    <property type="evidence" value="ECO:0007669"/>
    <property type="project" value="TreeGrafter"/>
</dbReference>
<dbReference type="Pfam" id="PF07714">
    <property type="entry name" value="PK_Tyr_Ser-Thr"/>
    <property type="match status" value="1"/>
</dbReference>
<dbReference type="GO" id="GO:0007165">
    <property type="term" value="P:signal transduction"/>
    <property type="evidence" value="ECO:0007669"/>
    <property type="project" value="TreeGrafter"/>
</dbReference>
<accession>A0AAE0CGI7</accession>
<dbReference type="PANTHER" id="PTHR23257:SF958">
    <property type="entry name" value="SERINE_THREONINE-PROTEIN KINASE WNK4"/>
    <property type="match status" value="1"/>
</dbReference>